<dbReference type="InterPro" id="IPR008183">
    <property type="entry name" value="Aldose_1/G6P_1-epimerase"/>
</dbReference>
<dbReference type="InterPro" id="IPR011013">
    <property type="entry name" value="Gal_mutarotase_sf_dom"/>
</dbReference>
<name>A0ABR3EM73_9AGAR</name>
<evidence type="ECO:0000313" key="2">
    <source>
        <dbReference type="Proteomes" id="UP001465976"/>
    </source>
</evidence>
<dbReference type="SUPFAM" id="SSF74650">
    <property type="entry name" value="Galactose mutarotase-like"/>
    <property type="match status" value="1"/>
</dbReference>
<evidence type="ECO:0000313" key="1">
    <source>
        <dbReference type="EMBL" id="KAL0563997.1"/>
    </source>
</evidence>
<dbReference type="Pfam" id="PF01263">
    <property type="entry name" value="Aldose_epim"/>
    <property type="match status" value="2"/>
</dbReference>
<dbReference type="Proteomes" id="UP001465976">
    <property type="component" value="Unassembled WGS sequence"/>
</dbReference>
<evidence type="ECO:0008006" key="3">
    <source>
        <dbReference type="Google" id="ProtNLM"/>
    </source>
</evidence>
<protein>
    <recommendedName>
        <fullName evidence="3">Galactose mutarotase-like protein</fullName>
    </recommendedName>
</protein>
<gene>
    <name evidence="1" type="ORF">V5O48_018059</name>
</gene>
<dbReference type="Gene3D" id="2.70.98.10">
    <property type="match status" value="1"/>
</dbReference>
<dbReference type="PANTHER" id="PTHR10091">
    <property type="entry name" value="ALDOSE-1-EPIMERASE"/>
    <property type="match status" value="1"/>
</dbReference>
<comment type="caution">
    <text evidence="1">The sequence shown here is derived from an EMBL/GenBank/DDBJ whole genome shotgun (WGS) entry which is preliminary data.</text>
</comment>
<sequence>MAESKSVLLSLPSLTPSLAVEVLPEGVTFHRIIVQADGRTHDIVIGPEEPEEHSTQKYVGTIIGRYANRVPVGKHIIERKGLKAEFNAQANESPRVSLHGGPTGFDLLPWKVLSPEETPSLFSQAEISHLPKSGSGASFAFFQLESLDGDQGFPGKLLVEALVAIVEPGEQERKYSDSPEGAVGKEYDLGSIVYVYRAKVDKDVTPINLTNHWGFNLDASLKEGEESLSVKEHTLLMKANRIAARDADSLPTGLIPAPPEHVHNGKKIGENHPGPGYDDFYLFDQQTQSIPKQVPLSSFNDKFDLLADVLRPSNGPNASRGARPDSVVELASEKSGIKLVFDTNQSGAMFYSNIGASPSKGARKKIHGGSGIKNHGDAYPEWAAAFLEFHEPLAAFLDPANKDKDDTLLTEGEMYHNYVRVDVRFKEPKRK</sequence>
<dbReference type="EMBL" id="JBAHYK010003065">
    <property type="protein sequence ID" value="KAL0563997.1"/>
    <property type="molecule type" value="Genomic_DNA"/>
</dbReference>
<dbReference type="PANTHER" id="PTHR10091:SF0">
    <property type="entry name" value="GALACTOSE MUTAROTASE"/>
    <property type="match status" value="1"/>
</dbReference>
<proteinExistence type="predicted"/>
<accession>A0ABR3EM73</accession>
<organism evidence="1 2">
    <name type="scientific">Marasmius crinis-equi</name>
    <dbReference type="NCBI Taxonomy" id="585013"/>
    <lineage>
        <taxon>Eukaryota</taxon>
        <taxon>Fungi</taxon>
        <taxon>Dikarya</taxon>
        <taxon>Basidiomycota</taxon>
        <taxon>Agaricomycotina</taxon>
        <taxon>Agaricomycetes</taxon>
        <taxon>Agaricomycetidae</taxon>
        <taxon>Agaricales</taxon>
        <taxon>Marasmiineae</taxon>
        <taxon>Marasmiaceae</taxon>
        <taxon>Marasmius</taxon>
    </lineage>
</organism>
<dbReference type="InterPro" id="IPR014718">
    <property type="entry name" value="GH-type_carb-bd"/>
</dbReference>
<keyword evidence="2" id="KW-1185">Reference proteome</keyword>
<reference evidence="1 2" key="1">
    <citation type="submission" date="2024-02" db="EMBL/GenBank/DDBJ databases">
        <title>A draft genome for the cacao thread blight pathogen Marasmius crinis-equi.</title>
        <authorList>
            <person name="Cohen S.P."/>
            <person name="Baruah I.K."/>
            <person name="Amoako-Attah I."/>
            <person name="Bukari Y."/>
            <person name="Meinhardt L.W."/>
            <person name="Bailey B.A."/>
        </authorList>
    </citation>
    <scope>NUCLEOTIDE SEQUENCE [LARGE SCALE GENOMIC DNA]</scope>
    <source>
        <strain evidence="1 2">GH-76</strain>
    </source>
</reference>